<keyword evidence="2" id="KW-1185">Reference proteome</keyword>
<evidence type="ECO:0000313" key="1">
    <source>
        <dbReference type="EMBL" id="GFH32961.1"/>
    </source>
</evidence>
<feature type="non-terminal residue" evidence="1">
    <location>
        <position position="37"/>
    </location>
</feature>
<evidence type="ECO:0000313" key="2">
    <source>
        <dbReference type="Proteomes" id="UP000485058"/>
    </source>
</evidence>
<accession>A0A6A0AL03</accession>
<gene>
    <name evidence="1" type="ORF">HaLaN_32266</name>
</gene>
<dbReference type="AlphaFoldDB" id="A0A6A0AL03"/>
<organism evidence="1 2">
    <name type="scientific">Haematococcus lacustris</name>
    <name type="common">Green alga</name>
    <name type="synonym">Haematococcus pluvialis</name>
    <dbReference type="NCBI Taxonomy" id="44745"/>
    <lineage>
        <taxon>Eukaryota</taxon>
        <taxon>Viridiplantae</taxon>
        <taxon>Chlorophyta</taxon>
        <taxon>core chlorophytes</taxon>
        <taxon>Chlorophyceae</taxon>
        <taxon>CS clade</taxon>
        <taxon>Chlamydomonadales</taxon>
        <taxon>Haematococcaceae</taxon>
        <taxon>Haematococcus</taxon>
    </lineage>
</organism>
<proteinExistence type="predicted"/>
<reference evidence="1 2" key="1">
    <citation type="submission" date="2020-02" db="EMBL/GenBank/DDBJ databases">
        <title>Draft genome sequence of Haematococcus lacustris strain NIES-144.</title>
        <authorList>
            <person name="Morimoto D."/>
            <person name="Nakagawa S."/>
            <person name="Yoshida T."/>
            <person name="Sawayama S."/>
        </authorList>
    </citation>
    <scope>NUCLEOTIDE SEQUENCE [LARGE SCALE GENOMIC DNA]</scope>
    <source>
        <strain evidence="1 2">NIES-144</strain>
    </source>
</reference>
<sequence>MLIPDEVKAVQALSLSLVNFFPHQIMTDTNTNVSFVV</sequence>
<protein>
    <submittedName>
        <fullName evidence="1">Uncharacterized protein</fullName>
    </submittedName>
</protein>
<dbReference type="Proteomes" id="UP000485058">
    <property type="component" value="Unassembled WGS sequence"/>
</dbReference>
<dbReference type="EMBL" id="BLLF01007463">
    <property type="protein sequence ID" value="GFH32961.1"/>
    <property type="molecule type" value="Genomic_DNA"/>
</dbReference>
<name>A0A6A0AL03_HAELA</name>
<comment type="caution">
    <text evidence="1">The sequence shown here is derived from an EMBL/GenBank/DDBJ whole genome shotgun (WGS) entry which is preliminary data.</text>
</comment>